<keyword evidence="4" id="KW-1185">Reference proteome</keyword>
<proteinExistence type="predicted"/>
<evidence type="ECO:0000259" key="2">
    <source>
        <dbReference type="Pfam" id="PF25549"/>
    </source>
</evidence>
<dbReference type="Pfam" id="PF25549">
    <property type="entry name" value="DUF7927"/>
    <property type="match status" value="1"/>
</dbReference>
<feature type="domain" description="DUF7927" evidence="2">
    <location>
        <begin position="50"/>
        <end position="174"/>
    </location>
</feature>
<name>A0ABX6JXS9_9MICO</name>
<dbReference type="NCBIfam" id="TIGR01451">
    <property type="entry name" value="B_ant_repeat"/>
    <property type="match status" value="1"/>
</dbReference>
<dbReference type="Gene3D" id="2.60.40.10">
    <property type="entry name" value="Immunoglobulins"/>
    <property type="match status" value="1"/>
</dbReference>
<dbReference type="InterPro" id="IPR047589">
    <property type="entry name" value="DUF11_rpt"/>
</dbReference>
<dbReference type="EMBL" id="CP049933">
    <property type="protein sequence ID" value="QIM19106.1"/>
    <property type="molecule type" value="Genomic_DNA"/>
</dbReference>
<organism evidence="3 4">
    <name type="scientific">Leucobacter coleopterorum</name>
    <dbReference type="NCBI Taxonomy" id="2714933"/>
    <lineage>
        <taxon>Bacteria</taxon>
        <taxon>Bacillati</taxon>
        <taxon>Actinomycetota</taxon>
        <taxon>Actinomycetes</taxon>
        <taxon>Micrococcales</taxon>
        <taxon>Microbacteriaceae</taxon>
        <taxon>Leucobacter</taxon>
    </lineage>
</organism>
<dbReference type="RefSeq" id="WP_166331351.1">
    <property type="nucleotide sequence ID" value="NZ_CP049933.1"/>
</dbReference>
<dbReference type="InterPro" id="IPR013783">
    <property type="entry name" value="Ig-like_fold"/>
</dbReference>
<evidence type="ECO:0000313" key="3">
    <source>
        <dbReference type="EMBL" id="QIM19106.1"/>
    </source>
</evidence>
<dbReference type="Proteomes" id="UP000503441">
    <property type="component" value="Chromosome"/>
</dbReference>
<feature type="region of interest" description="Disordered" evidence="1">
    <location>
        <begin position="1"/>
        <end position="22"/>
    </location>
</feature>
<gene>
    <name evidence="3" type="ORF">G7066_12010</name>
</gene>
<reference evidence="3 4" key="1">
    <citation type="submission" date="2020-03" db="EMBL/GenBank/DDBJ databases">
        <title>Leucobacter sp. nov., isolated from beetles.</title>
        <authorList>
            <person name="Hyun D.-W."/>
            <person name="Bae J.-W."/>
        </authorList>
    </citation>
    <scope>NUCLEOTIDE SEQUENCE [LARGE SCALE GENOMIC DNA]</scope>
    <source>
        <strain evidence="3 4">HDW9A</strain>
    </source>
</reference>
<evidence type="ECO:0000313" key="4">
    <source>
        <dbReference type="Proteomes" id="UP000503441"/>
    </source>
</evidence>
<dbReference type="InterPro" id="IPR057687">
    <property type="entry name" value="DUF7927"/>
</dbReference>
<accession>A0ABX6JXS9</accession>
<protein>
    <submittedName>
        <fullName evidence="3">DUF11 domain-containing protein</fullName>
    </submittedName>
</protein>
<evidence type="ECO:0000256" key="1">
    <source>
        <dbReference type="SAM" id="MobiDB-lite"/>
    </source>
</evidence>
<feature type="compositionally biased region" description="Polar residues" evidence="1">
    <location>
        <begin position="1"/>
        <end position="17"/>
    </location>
</feature>
<sequence>MGRGSRANSPSYDTANGGTWGNNRLIDDWALIDFDEQEDIQLPAAVPGLGAAKSSDPVSGSNVKAGQKVTYTLTYTNTGDAPANVDSTDDLSAVLDDADVTTEPASDVDTVTPVRDKSSLRITGAIAPGATAKVTYSVTVRADGERGDNLLDNVLTPDDSDACLPGNCATDHKIGELEMRKSSDPLRVPRWPRATK</sequence>